<evidence type="ECO:0000256" key="2">
    <source>
        <dbReference type="ARBA" id="ARBA00009853"/>
    </source>
</evidence>
<evidence type="ECO:0000313" key="9">
    <source>
        <dbReference type="EMBL" id="MBU8545153.1"/>
    </source>
</evidence>
<feature type="domain" description="EamA" evidence="8">
    <location>
        <begin position="6"/>
        <end position="135"/>
    </location>
</feature>
<feature type="transmembrane region" description="Helical" evidence="7">
    <location>
        <begin position="147"/>
        <end position="166"/>
    </location>
</feature>
<dbReference type="InterPro" id="IPR000620">
    <property type="entry name" value="EamA_dom"/>
</dbReference>
<feature type="domain" description="EamA" evidence="8">
    <location>
        <begin position="149"/>
        <end position="277"/>
    </location>
</feature>
<organism evidence="9 10">
    <name type="scientific">Falsiroseomonas oleicola</name>
    <dbReference type="NCBI Taxonomy" id="2801474"/>
    <lineage>
        <taxon>Bacteria</taxon>
        <taxon>Pseudomonadati</taxon>
        <taxon>Pseudomonadota</taxon>
        <taxon>Alphaproteobacteria</taxon>
        <taxon>Acetobacterales</taxon>
        <taxon>Roseomonadaceae</taxon>
        <taxon>Falsiroseomonas</taxon>
    </lineage>
</organism>
<evidence type="ECO:0000256" key="6">
    <source>
        <dbReference type="SAM" id="MobiDB-lite"/>
    </source>
</evidence>
<evidence type="ECO:0000256" key="7">
    <source>
        <dbReference type="SAM" id="Phobius"/>
    </source>
</evidence>
<protein>
    <submittedName>
        <fullName evidence="9">DMT family transporter</fullName>
    </submittedName>
</protein>
<feature type="transmembrane region" description="Helical" evidence="7">
    <location>
        <begin position="260"/>
        <end position="277"/>
    </location>
</feature>
<keyword evidence="3 7" id="KW-0812">Transmembrane</keyword>
<feature type="transmembrane region" description="Helical" evidence="7">
    <location>
        <begin position="234"/>
        <end position="254"/>
    </location>
</feature>
<dbReference type="Proteomes" id="UP000689967">
    <property type="component" value="Unassembled WGS sequence"/>
</dbReference>
<reference evidence="9 10" key="1">
    <citation type="submission" date="2021-01" db="EMBL/GenBank/DDBJ databases">
        <title>Roseomonas sp. nov, a bacterium isolated from an oil production mixture in Yumen Oilfield.</title>
        <authorList>
            <person name="Wu D."/>
        </authorList>
    </citation>
    <scope>NUCLEOTIDE SEQUENCE [LARGE SCALE GENOMIC DNA]</scope>
    <source>
        <strain evidence="9 10">ROY-5-3</strain>
    </source>
</reference>
<comment type="similarity">
    <text evidence="2">Belongs to the drug/metabolite transporter (DMT) superfamily. 10 TMS drug/metabolite exporter (DME) (TC 2.A.7.3) family.</text>
</comment>
<feature type="transmembrane region" description="Helical" evidence="7">
    <location>
        <begin position="90"/>
        <end position="111"/>
    </location>
</feature>
<comment type="caution">
    <text evidence="9">The sequence shown here is derived from an EMBL/GenBank/DDBJ whole genome shotgun (WGS) entry which is preliminary data.</text>
</comment>
<evidence type="ECO:0000256" key="4">
    <source>
        <dbReference type="ARBA" id="ARBA00022989"/>
    </source>
</evidence>
<feature type="transmembrane region" description="Helical" evidence="7">
    <location>
        <begin position="178"/>
        <end position="200"/>
    </location>
</feature>
<feature type="region of interest" description="Disordered" evidence="6">
    <location>
        <begin position="302"/>
        <end position="323"/>
    </location>
</feature>
<dbReference type="EMBL" id="JAERQM010000004">
    <property type="protein sequence ID" value="MBU8545153.1"/>
    <property type="molecule type" value="Genomic_DNA"/>
</dbReference>
<dbReference type="Pfam" id="PF00892">
    <property type="entry name" value="EamA"/>
    <property type="match status" value="2"/>
</dbReference>
<feature type="transmembrane region" description="Helical" evidence="7">
    <location>
        <begin position="65"/>
        <end position="84"/>
    </location>
</feature>
<evidence type="ECO:0000313" key="10">
    <source>
        <dbReference type="Proteomes" id="UP000689967"/>
    </source>
</evidence>
<name>A0ABS6HBU2_9PROT</name>
<feature type="transmembrane region" description="Helical" evidence="7">
    <location>
        <begin position="118"/>
        <end position="135"/>
    </location>
</feature>
<dbReference type="RefSeq" id="WP_216876958.1">
    <property type="nucleotide sequence ID" value="NZ_JAERQM010000004.1"/>
</dbReference>
<evidence type="ECO:0000256" key="3">
    <source>
        <dbReference type="ARBA" id="ARBA00022692"/>
    </source>
</evidence>
<evidence type="ECO:0000256" key="1">
    <source>
        <dbReference type="ARBA" id="ARBA00004141"/>
    </source>
</evidence>
<evidence type="ECO:0000259" key="8">
    <source>
        <dbReference type="Pfam" id="PF00892"/>
    </source>
</evidence>
<accession>A0ABS6HBU2</accession>
<keyword evidence="5 7" id="KW-0472">Membrane</keyword>
<evidence type="ECO:0000256" key="5">
    <source>
        <dbReference type="ARBA" id="ARBA00023136"/>
    </source>
</evidence>
<gene>
    <name evidence="9" type="ORF">JJQ90_15640</name>
</gene>
<proteinExistence type="inferred from homology"/>
<dbReference type="PANTHER" id="PTHR22911:SF6">
    <property type="entry name" value="SOLUTE CARRIER FAMILY 35 MEMBER G1"/>
    <property type="match status" value="1"/>
</dbReference>
<comment type="subcellular location">
    <subcellularLocation>
        <location evidence="1">Membrane</location>
        <topology evidence="1">Multi-pass membrane protein</topology>
    </subcellularLocation>
</comment>
<keyword evidence="4 7" id="KW-1133">Transmembrane helix</keyword>
<dbReference type="PANTHER" id="PTHR22911">
    <property type="entry name" value="ACYL-MALONYL CONDENSING ENZYME-RELATED"/>
    <property type="match status" value="1"/>
</dbReference>
<keyword evidence="10" id="KW-1185">Reference proteome</keyword>
<feature type="transmembrane region" description="Helical" evidence="7">
    <location>
        <begin position="206"/>
        <end position="227"/>
    </location>
</feature>
<sequence length="323" mass="33830">MSPFAKAALLSVAAGFVFNLETTLVKAMEGVPLATLVLARALGQIAWTLPALARDPTLPRTKALPMQLFRGVLSVVSWYTYYLAFTGLPLATATVLSFTSVLFVTALAGPVLGEKVRWRRWSATLVGFAGVVAIIRPGDAGAVALDWPLAAALASALMGAMIVLTTKTLARTERTGTIMFWIGVVAVAVAVPAALPTLAWPGWGNFGLLILCGVCGPLGMHLWINALRMVDASVIAPISYIRLVFAAATGVLLFREVPDIWLGVGAALIVGSAIYITRREAQVARRRAAPLAVNAQAALPLQTTKPDSASAASSGESASPNSR</sequence>